<dbReference type="Gene3D" id="1.10.110.10">
    <property type="entry name" value="Plant lipid-transfer and hydrophobic proteins"/>
    <property type="match status" value="1"/>
</dbReference>
<gene>
    <name evidence="6" type="primary">Vigan.04G115700</name>
    <name evidence="6" type="ORF">VIGAN_04115700</name>
</gene>
<dbReference type="Pfam" id="PF00234">
    <property type="entry name" value="Tryp_alpha_amyl"/>
    <property type="match status" value="1"/>
</dbReference>
<reference evidence="6 7" key="1">
    <citation type="journal article" date="2015" name="Sci. Rep.">
        <title>The power of single molecule real-time sequencing technology in the de novo assembly of a eukaryotic genome.</title>
        <authorList>
            <person name="Sakai H."/>
            <person name="Naito K."/>
            <person name="Ogiso-Tanaka E."/>
            <person name="Takahashi Y."/>
            <person name="Iseki K."/>
            <person name="Muto C."/>
            <person name="Satou K."/>
            <person name="Teruya K."/>
            <person name="Shiroma A."/>
            <person name="Shimoji M."/>
            <person name="Hirano T."/>
            <person name="Itoh T."/>
            <person name="Kaga A."/>
            <person name="Tomooka N."/>
        </authorList>
    </citation>
    <scope>NUCLEOTIDE SEQUENCE [LARGE SCALE GENOMIC DNA]</scope>
    <source>
        <strain evidence="7">cv. Shumari</strain>
    </source>
</reference>
<organism evidence="6 7">
    <name type="scientific">Vigna angularis var. angularis</name>
    <dbReference type="NCBI Taxonomy" id="157739"/>
    <lineage>
        <taxon>Eukaryota</taxon>
        <taxon>Viridiplantae</taxon>
        <taxon>Streptophyta</taxon>
        <taxon>Embryophyta</taxon>
        <taxon>Tracheophyta</taxon>
        <taxon>Spermatophyta</taxon>
        <taxon>Magnoliopsida</taxon>
        <taxon>eudicotyledons</taxon>
        <taxon>Gunneridae</taxon>
        <taxon>Pentapetalae</taxon>
        <taxon>rosids</taxon>
        <taxon>fabids</taxon>
        <taxon>Fabales</taxon>
        <taxon>Fabaceae</taxon>
        <taxon>Papilionoideae</taxon>
        <taxon>50 kb inversion clade</taxon>
        <taxon>NPAAA clade</taxon>
        <taxon>indigoferoid/millettioid clade</taxon>
        <taxon>Phaseoleae</taxon>
        <taxon>Vigna</taxon>
    </lineage>
</organism>
<evidence type="ECO:0000259" key="5">
    <source>
        <dbReference type="SMART" id="SM00499"/>
    </source>
</evidence>
<accession>A0A0S3RTJ5</accession>
<keyword evidence="4" id="KW-0732">Signal</keyword>
<evidence type="ECO:0000313" key="7">
    <source>
        <dbReference type="Proteomes" id="UP000291084"/>
    </source>
</evidence>
<name>A0A0S3RTJ5_PHAAN</name>
<keyword evidence="7" id="KW-1185">Reference proteome</keyword>
<dbReference type="EMBL" id="AP015037">
    <property type="protein sequence ID" value="BAT83915.1"/>
    <property type="molecule type" value="Genomic_DNA"/>
</dbReference>
<evidence type="ECO:0000256" key="3">
    <source>
        <dbReference type="RuleBase" id="RU000628"/>
    </source>
</evidence>
<dbReference type="PRINTS" id="PR00382">
    <property type="entry name" value="LIPIDTRNSFER"/>
</dbReference>
<dbReference type="InterPro" id="IPR036312">
    <property type="entry name" value="Bifun_inhib/LTP/seed_sf"/>
</dbReference>
<protein>
    <recommendedName>
        <fullName evidence="3">Non-specific lipid-transfer protein</fullName>
    </recommendedName>
</protein>
<comment type="function">
    <text evidence="3">Plant non-specific lipid-transfer proteins transfer phospholipids as well as galactolipids across membranes. May play a role in wax or cutin deposition in the cell walls of expanding epidermal cells and certain secretory tissues.</text>
</comment>
<dbReference type="GO" id="GO:0006869">
    <property type="term" value="P:lipid transport"/>
    <property type="evidence" value="ECO:0007669"/>
    <property type="project" value="InterPro"/>
</dbReference>
<feature type="domain" description="Bifunctional inhibitor/plant lipid transfer protein/seed storage helical" evidence="5">
    <location>
        <begin position="33"/>
        <end position="119"/>
    </location>
</feature>
<dbReference type="SUPFAM" id="SSF47699">
    <property type="entry name" value="Bifunctional inhibitor/lipid-transfer protein/seed storage 2S albumin"/>
    <property type="match status" value="1"/>
</dbReference>
<evidence type="ECO:0000256" key="4">
    <source>
        <dbReference type="SAM" id="SignalP"/>
    </source>
</evidence>
<proteinExistence type="inferred from homology"/>
<dbReference type="PANTHER" id="PTHR33076">
    <property type="entry name" value="NON-SPECIFIC LIPID-TRANSFER PROTEIN 2-RELATED"/>
    <property type="match status" value="1"/>
</dbReference>
<dbReference type="InterPro" id="IPR016140">
    <property type="entry name" value="Bifunc_inhib/LTP/seed_store"/>
</dbReference>
<dbReference type="InterPro" id="IPR000528">
    <property type="entry name" value="Plant_nsLTP"/>
</dbReference>
<feature type="chain" id="PRO_5006617387" description="Non-specific lipid-transfer protein" evidence="4">
    <location>
        <begin position="30"/>
        <end position="123"/>
    </location>
</feature>
<keyword evidence="3" id="KW-0813">Transport</keyword>
<evidence type="ECO:0000313" key="6">
    <source>
        <dbReference type="EMBL" id="BAT83915.1"/>
    </source>
</evidence>
<feature type="signal peptide" evidence="4">
    <location>
        <begin position="1"/>
        <end position="29"/>
    </location>
</feature>
<keyword evidence="3" id="KW-0446">Lipid-binding</keyword>
<evidence type="ECO:0000256" key="2">
    <source>
        <dbReference type="ARBA" id="ARBA00023157"/>
    </source>
</evidence>
<evidence type="ECO:0000256" key="1">
    <source>
        <dbReference type="ARBA" id="ARBA00009748"/>
    </source>
</evidence>
<keyword evidence="2" id="KW-1015">Disulfide bond</keyword>
<dbReference type="PROSITE" id="PS00597">
    <property type="entry name" value="PLANT_LTP"/>
    <property type="match status" value="1"/>
</dbReference>
<dbReference type="AlphaFoldDB" id="A0A0S3RTJ5"/>
<comment type="similarity">
    <text evidence="1 3">Belongs to the plant LTP family.</text>
</comment>
<dbReference type="Proteomes" id="UP000291084">
    <property type="component" value="Chromosome 4"/>
</dbReference>
<dbReference type="SMART" id="SM00499">
    <property type="entry name" value="AAI"/>
    <property type="match status" value="1"/>
</dbReference>
<dbReference type="GO" id="GO:0008289">
    <property type="term" value="F:lipid binding"/>
    <property type="evidence" value="ECO:0007669"/>
    <property type="project" value="UniProtKB-KW"/>
</dbReference>
<dbReference type="CDD" id="cd01960">
    <property type="entry name" value="nsLTP1"/>
    <property type="match status" value="1"/>
</dbReference>
<sequence>MASPLLFQVTCVVVVLIVGFGQNIPLAEAEIPCGSVQMTVAPCIAYLTGPAGRPIPAPCCSGVKRINDQAKSTPDRRSVCTCLKNTALKLPGINAPRLSALASNCGVNLPYKITPSINCNTIS</sequence>
<dbReference type="OrthoDB" id="1373057at2759"/>